<dbReference type="Pfam" id="PF00884">
    <property type="entry name" value="Sulfatase"/>
    <property type="match status" value="1"/>
</dbReference>
<dbReference type="InterPro" id="IPR050738">
    <property type="entry name" value="Sulfatase"/>
</dbReference>
<dbReference type="EMBL" id="JAAVXB010000001">
    <property type="protein sequence ID" value="NKF20834.1"/>
    <property type="molecule type" value="Genomic_DNA"/>
</dbReference>
<keyword evidence="4" id="KW-1185">Reference proteome</keyword>
<evidence type="ECO:0000313" key="4">
    <source>
        <dbReference type="Proteomes" id="UP000653472"/>
    </source>
</evidence>
<evidence type="ECO:0000259" key="2">
    <source>
        <dbReference type="Pfam" id="PF00884"/>
    </source>
</evidence>
<dbReference type="Gene3D" id="3.30.1120.10">
    <property type="match status" value="1"/>
</dbReference>
<dbReference type="CDD" id="cd16025">
    <property type="entry name" value="PAS_like"/>
    <property type="match status" value="1"/>
</dbReference>
<dbReference type="Gene3D" id="3.40.720.10">
    <property type="entry name" value="Alkaline Phosphatase, subunit A"/>
    <property type="match status" value="1"/>
</dbReference>
<evidence type="ECO:0000313" key="3">
    <source>
        <dbReference type="EMBL" id="NKF20834.1"/>
    </source>
</evidence>
<gene>
    <name evidence="3" type="ORF">G7Y82_00800</name>
</gene>
<dbReference type="PROSITE" id="PS51257">
    <property type="entry name" value="PROKAR_LIPOPROTEIN"/>
    <property type="match status" value="1"/>
</dbReference>
<reference evidence="3" key="1">
    <citation type="submission" date="2020-03" db="EMBL/GenBank/DDBJ databases">
        <title>Solimonas marina sp. nov., isolated from deep seawater of the Pacific Ocean.</title>
        <authorList>
            <person name="Liu X."/>
            <person name="Lai Q."/>
            <person name="Sun F."/>
            <person name="Gai Y."/>
            <person name="Li G."/>
            <person name="Shao Z."/>
        </authorList>
    </citation>
    <scope>NUCLEOTIDE SEQUENCE</scope>
    <source>
        <strain evidence="3">C16B3</strain>
    </source>
</reference>
<proteinExistence type="inferred from homology"/>
<dbReference type="PANTHER" id="PTHR42693">
    <property type="entry name" value="ARYLSULFATASE FAMILY MEMBER"/>
    <property type="match status" value="1"/>
</dbReference>
<evidence type="ECO:0000256" key="1">
    <source>
        <dbReference type="ARBA" id="ARBA00008779"/>
    </source>
</evidence>
<accession>A0A969W6J9</accession>
<name>A0A969W6J9_9GAMM</name>
<comment type="similarity">
    <text evidence="1">Belongs to the sulfatase family.</text>
</comment>
<dbReference type="PANTHER" id="PTHR42693:SF33">
    <property type="entry name" value="ARYLSULFATASE"/>
    <property type="match status" value="1"/>
</dbReference>
<protein>
    <submittedName>
        <fullName evidence="3">Arylsulfatase</fullName>
    </submittedName>
</protein>
<feature type="domain" description="Sulfatase N-terminal" evidence="2">
    <location>
        <begin position="46"/>
        <end position="476"/>
    </location>
</feature>
<dbReference type="AlphaFoldDB" id="A0A969W6J9"/>
<dbReference type="InterPro" id="IPR000917">
    <property type="entry name" value="Sulfatase_N"/>
</dbReference>
<dbReference type="Proteomes" id="UP000653472">
    <property type="component" value="Unassembled WGS sequence"/>
</dbReference>
<comment type="caution">
    <text evidence="3">The sequence shown here is derived from an EMBL/GenBank/DDBJ whole genome shotgun (WGS) entry which is preliminary data.</text>
</comment>
<sequence>MAAKPSRLGRLWRAMQAVALLSLLSGCGQSGSATDGGGAAGDAGRPNILIILADDVGYSDISAFGSEIQTPHLDALARAGQILTNFHTTPLCATSRVELLTGADHHLVGMGEMGSMKLLYTGTNNANYAGEIDSRGLSIAQILKDAGYHTYMAGKWGIGGVGPQGEGFEHAFYLDPDADYASNFAPPAGYQPGLATNPPYPMYEPHFEDGEEVSVPDDFFSSDEYADKLMQYIGSAHGDGKPFFAYLPFQATHFPLQAPARYLDCTQGTPKCYKGVYDVGYAAIRDARIQRMKDLGIIPQDFKPSPGDEVTMTRFGQPGVLTNPPWSALTATQKASEARLMEVYAAMLTNLDDNVGRVIDYLKSIGEYDNTMIVFFSDNGADGMGYGFIPFIDSNLNLDIDNSLANYGRPGSFIFRSTRWAEAGTAPFRLFKSFPSEGGISVPTIVKMPGGESLSPSGAYAQLTDIVPTVLALTGVAPPGTEYEGRSVSPIEGTSLLPVLTGQASAVHADDAVFADEVGAQRYVRQGPWKMTRIANAFFPSAALLLPRQWQLYNIDSDRGETTDVAAENPEQVEKLTQAWAQYVERVDAINPTIPPQLVPIDQ</sequence>
<dbReference type="SUPFAM" id="SSF53649">
    <property type="entry name" value="Alkaline phosphatase-like"/>
    <property type="match status" value="1"/>
</dbReference>
<dbReference type="GO" id="GO:0004065">
    <property type="term" value="F:arylsulfatase activity"/>
    <property type="evidence" value="ECO:0007669"/>
    <property type="project" value="TreeGrafter"/>
</dbReference>
<organism evidence="3 4">
    <name type="scientific">Solimonas marina</name>
    <dbReference type="NCBI Taxonomy" id="2714601"/>
    <lineage>
        <taxon>Bacteria</taxon>
        <taxon>Pseudomonadati</taxon>
        <taxon>Pseudomonadota</taxon>
        <taxon>Gammaproteobacteria</taxon>
        <taxon>Nevskiales</taxon>
        <taxon>Nevskiaceae</taxon>
        <taxon>Solimonas</taxon>
    </lineage>
</organism>
<dbReference type="InterPro" id="IPR017850">
    <property type="entry name" value="Alkaline_phosphatase_core_sf"/>
</dbReference>
<dbReference type="RefSeq" id="WP_168146096.1">
    <property type="nucleotide sequence ID" value="NZ_JAAVXB010000001.1"/>
</dbReference>